<dbReference type="PANTHER" id="PTHR45436">
    <property type="entry name" value="SENSOR HISTIDINE KINASE YKOH"/>
    <property type="match status" value="1"/>
</dbReference>
<dbReference type="SUPFAM" id="SSF47384">
    <property type="entry name" value="Homodimeric domain of signal transducing histidine kinase"/>
    <property type="match status" value="1"/>
</dbReference>
<dbReference type="Pfam" id="PF00512">
    <property type="entry name" value="HisKA"/>
    <property type="match status" value="1"/>
</dbReference>
<sequence length="492" mass="51789">MCSSRRIRPHAWPLRTKLIALLTSLLAAVCVVIGVLTEVSLHTFLMRQLDEQVAGASERAARFAGPHRESRTATSPGAADPLNAPGQAAGTLTARIIEDEVVVGGRLSVAAGDREPLNSAQRAAVRAIPADGSPRTIDLDEFGSYRLVARSTEPDEVVVTGLPLSSVNDTMINIGLLVAGVTLAGLVAAGATGAVLVRRTLRPLDRVAATASEVTQLPLDRGEVTLPVRVPDLGAAPNTEVGKVRAALNHMLGHVAGALAARHASETRVRQFVADASHELRTPLAAIRGYAELTRRTRTELPADVAYAMCRVESEAARMTELVEDLLLLARLDSGRPLASAEVELSRLVADAVNDAHIAGGEHRWLLELPPEPVTMRGDSARLHQVLANLLGNARTHTPPGTTVCTTVDRLADEVLISVVDNGGGIAAELLPNVFERFARGTSSRSRGQGSTGLGLAIVAAVVAAHRGSVEVDSAEGRTAFRVRLPTGDTGR</sequence>
<dbReference type="InterPro" id="IPR005467">
    <property type="entry name" value="His_kinase_dom"/>
</dbReference>
<dbReference type="FunFam" id="1.10.287.130:FF:000001">
    <property type="entry name" value="Two-component sensor histidine kinase"/>
    <property type="match status" value="1"/>
</dbReference>
<dbReference type="Pfam" id="PF02518">
    <property type="entry name" value="HATPase_c"/>
    <property type="match status" value="1"/>
</dbReference>
<evidence type="ECO:0000256" key="13">
    <source>
        <dbReference type="SAM" id="Phobius"/>
    </source>
</evidence>
<evidence type="ECO:0000256" key="6">
    <source>
        <dbReference type="ARBA" id="ARBA00022679"/>
    </source>
</evidence>
<keyword evidence="11 13" id="KW-0472">Membrane</keyword>
<proteinExistence type="predicted"/>
<dbReference type="SUPFAM" id="SSF55874">
    <property type="entry name" value="ATPase domain of HSP90 chaperone/DNA topoisomerase II/histidine kinase"/>
    <property type="match status" value="1"/>
</dbReference>
<dbReference type="GO" id="GO:0005886">
    <property type="term" value="C:plasma membrane"/>
    <property type="evidence" value="ECO:0007669"/>
    <property type="project" value="UniProtKB-SubCell"/>
</dbReference>
<dbReference type="SMART" id="SM00387">
    <property type="entry name" value="HATPase_c"/>
    <property type="match status" value="1"/>
</dbReference>
<evidence type="ECO:0000256" key="4">
    <source>
        <dbReference type="ARBA" id="ARBA00012438"/>
    </source>
</evidence>
<dbReference type="PANTHER" id="PTHR45436:SF5">
    <property type="entry name" value="SENSOR HISTIDINE KINASE TRCS"/>
    <property type="match status" value="1"/>
</dbReference>
<evidence type="ECO:0000256" key="9">
    <source>
        <dbReference type="ARBA" id="ARBA00022989"/>
    </source>
</evidence>
<dbReference type="EMBL" id="SLXQ01000008">
    <property type="protein sequence ID" value="TCP50047.1"/>
    <property type="molecule type" value="Genomic_DNA"/>
</dbReference>
<protein>
    <recommendedName>
        <fullName evidence="4">histidine kinase</fullName>
        <ecNumber evidence="4">2.7.13.3</ecNumber>
    </recommendedName>
</protein>
<organism evidence="16 17">
    <name type="scientific">Tamaricihabitans halophyticus</name>
    <dbReference type="NCBI Taxonomy" id="1262583"/>
    <lineage>
        <taxon>Bacteria</taxon>
        <taxon>Bacillati</taxon>
        <taxon>Actinomycetota</taxon>
        <taxon>Actinomycetes</taxon>
        <taxon>Pseudonocardiales</taxon>
        <taxon>Pseudonocardiaceae</taxon>
        <taxon>Tamaricihabitans</taxon>
    </lineage>
</organism>
<dbReference type="EC" id="2.7.13.3" evidence="4"/>
<dbReference type="InterPro" id="IPR050428">
    <property type="entry name" value="TCS_sensor_his_kinase"/>
</dbReference>
<dbReference type="InterPro" id="IPR003661">
    <property type="entry name" value="HisK_dim/P_dom"/>
</dbReference>
<evidence type="ECO:0000313" key="16">
    <source>
        <dbReference type="EMBL" id="TCP50047.1"/>
    </source>
</evidence>
<dbReference type="PRINTS" id="PR00344">
    <property type="entry name" value="BCTRLSENSOR"/>
</dbReference>
<keyword evidence="7 13" id="KW-0812">Transmembrane</keyword>
<evidence type="ECO:0000259" key="14">
    <source>
        <dbReference type="PROSITE" id="PS50109"/>
    </source>
</evidence>
<dbReference type="InterPro" id="IPR003660">
    <property type="entry name" value="HAMP_dom"/>
</dbReference>
<evidence type="ECO:0000313" key="17">
    <source>
        <dbReference type="Proteomes" id="UP000294911"/>
    </source>
</evidence>
<dbReference type="SMART" id="SM00304">
    <property type="entry name" value="HAMP"/>
    <property type="match status" value="1"/>
</dbReference>
<feature type="domain" description="HAMP" evidence="15">
    <location>
        <begin position="198"/>
        <end position="260"/>
    </location>
</feature>
<dbReference type="PROSITE" id="PS50885">
    <property type="entry name" value="HAMP"/>
    <property type="match status" value="1"/>
</dbReference>
<dbReference type="GO" id="GO:0005509">
    <property type="term" value="F:calcium ion binding"/>
    <property type="evidence" value="ECO:0007669"/>
    <property type="project" value="UniProtKB-ARBA"/>
</dbReference>
<accession>A0A4R2QL26</accession>
<keyword evidence="8 16" id="KW-0418">Kinase</keyword>
<dbReference type="InterPro" id="IPR036097">
    <property type="entry name" value="HisK_dim/P_sf"/>
</dbReference>
<dbReference type="OrthoDB" id="9786919at2"/>
<comment type="caution">
    <text evidence="16">The sequence shown here is derived from an EMBL/GenBank/DDBJ whole genome shotgun (WGS) entry which is preliminary data.</text>
</comment>
<name>A0A4R2QL26_9PSEU</name>
<dbReference type="SMART" id="SM00388">
    <property type="entry name" value="HisKA"/>
    <property type="match status" value="1"/>
</dbReference>
<evidence type="ECO:0000259" key="15">
    <source>
        <dbReference type="PROSITE" id="PS50885"/>
    </source>
</evidence>
<evidence type="ECO:0000256" key="5">
    <source>
        <dbReference type="ARBA" id="ARBA00022553"/>
    </source>
</evidence>
<dbReference type="Gene3D" id="3.30.565.10">
    <property type="entry name" value="Histidine kinase-like ATPase, C-terminal domain"/>
    <property type="match status" value="1"/>
</dbReference>
<dbReference type="PROSITE" id="PS50109">
    <property type="entry name" value="HIS_KIN"/>
    <property type="match status" value="1"/>
</dbReference>
<comment type="subcellular location">
    <subcellularLocation>
        <location evidence="3">Cell membrane</location>
    </subcellularLocation>
</comment>
<dbReference type="InterPro" id="IPR004358">
    <property type="entry name" value="Sig_transdc_His_kin-like_C"/>
</dbReference>
<keyword evidence="10" id="KW-0902">Two-component regulatory system</keyword>
<keyword evidence="9 13" id="KW-1133">Transmembrane helix</keyword>
<comment type="catalytic activity">
    <reaction evidence="1">
        <text>ATP + protein L-histidine = ADP + protein N-phospho-L-histidine.</text>
        <dbReference type="EC" id="2.7.13.3"/>
    </reaction>
</comment>
<feature type="transmembrane region" description="Helical" evidence="13">
    <location>
        <begin position="174"/>
        <end position="197"/>
    </location>
</feature>
<comment type="cofactor">
    <cofactor evidence="2">
        <name>a divalent metal cation</name>
        <dbReference type="ChEBI" id="CHEBI:60240"/>
    </cofactor>
</comment>
<dbReference type="InterPro" id="IPR003594">
    <property type="entry name" value="HATPase_dom"/>
</dbReference>
<dbReference type="FunFam" id="3.30.565.10:FF:000006">
    <property type="entry name" value="Sensor histidine kinase WalK"/>
    <property type="match status" value="1"/>
</dbReference>
<evidence type="ECO:0000256" key="3">
    <source>
        <dbReference type="ARBA" id="ARBA00004236"/>
    </source>
</evidence>
<evidence type="ECO:0000256" key="10">
    <source>
        <dbReference type="ARBA" id="ARBA00023012"/>
    </source>
</evidence>
<evidence type="ECO:0000256" key="8">
    <source>
        <dbReference type="ARBA" id="ARBA00022777"/>
    </source>
</evidence>
<keyword evidence="6" id="KW-0808">Transferase</keyword>
<keyword evidence="5" id="KW-0597">Phosphoprotein</keyword>
<evidence type="ECO:0000256" key="2">
    <source>
        <dbReference type="ARBA" id="ARBA00001968"/>
    </source>
</evidence>
<feature type="domain" description="Histidine kinase" evidence="14">
    <location>
        <begin position="275"/>
        <end position="489"/>
    </location>
</feature>
<evidence type="ECO:0000256" key="12">
    <source>
        <dbReference type="SAM" id="MobiDB-lite"/>
    </source>
</evidence>
<dbReference type="GO" id="GO:0000155">
    <property type="term" value="F:phosphorelay sensor kinase activity"/>
    <property type="evidence" value="ECO:0007669"/>
    <property type="project" value="InterPro"/>
</dbReference>
<dbReference type="CDD" id="cd00075">
    <property type="entry name" value="HATPase"/>
    <property type="match status" value="1"/>
</dbReference>
<dbReference type="Gene3D" id="1.10.287.130">
    <property type="match status" value="1"/>
</dbReference>
<dbReference type="Proteomes" id="UP000294911">
    <property type="component" value="Unassembled WGS sequence"/>
</dbReference>
<keyword evidence="17" id="KW-1185">Reference proteome</keyword>
<gene>
    <name evidence="16" type="ORF">EV191_108134</name>
</gene>
<dbReference type="AlphaFoldDB" id="A0A4R2QL26"/>
<evidence type="ECO:0000256" key="1">
    <source>
        <dbReference type="ARBA" id="ARBA00000085"/>
    </source>
</evidence>
<dbReference type="CDD" id="cd00082">
    <property type="entry name" value="HisKA"/>
    <property type="match status" value="1"/>
</dbReference>
<dbReference type="InterPro" id="IPR036890">
    <property type="entry name" value="HATPase_C_sf"/>
</dbReference>
<evidence type="ECO:0000256" key="11">
    <source>
        <dbReference type="ARBA" id="ARBA00023136"/>
    </source>
</evidence>
<evidence type="ECO:0000256" key="7">
    <source>
        <dbReference type="ARBA" id="ARBA00022692"/>
    </source>
</evidence>
<feature type="region of interest" description="Disordered" evidence="12">
    <location>
        <begin position="60"/>
        <end position="84"/>
    </location>
</feature>
<dbReference type="Gene3D" id="6.10.340.10">
    <property type="match status" value="1"/>
</dbReference>
<reference evidence="16 17" key="1">
    <citation type="submission" date="2019-03" db="EMBL/GenBank/DDBJ databases">
        <title>Genomic Encyclopedia of Type Strains, Phase IV (KMG-IV): sequencing the most valuable type-strain genomes for metagenomic binning, comparative biology and taxonomic classification.</title>
        <authorList>
            <person name="Goeker M."/>
        </authorList>
    </citation>
    <scope>NUCLEOTIDE SEQUENCE [LARGE SCALE GENOMIC DNA]</scope>
    <source>
        <strain evidence="16 17">DSM 45765</strain>
    </source>
</reference>